<dbReference type="InterPro" id="IPR001789">
    <property type="entry name" value="Sig_transdc_resp-reg_receiver"/>
</dbReference>
<dbReference type="InterPro" id="IPR050595">
    <property type="entry name" value="Bact_response_regulator"/>
</dbReference>
<dbReference type="Gene3D" id="3.40.50.2300">
    <property type="match status" value="1"/>
</dbReference>
<dbReference type="GO" id="GO:0000160">
    <property type="term" value="P:phosphorelay signal transduction system"/>
    <property type="evidence" value="ECO:0007669"/>
    <property type="project" value="InterPro"/>
</dbReference>
<dbReference type="eggNOG" id="COG2204">
    <property type="taxonomic scope" value="Bacteria"/>
</dbReference>
<dbReference type="STRING" id="314344.AL013_04105"/>
<dbReference type="InParanoid" id="Q0F3J0"/>
<dbReference type="EMBL" id="AATS01000001">
    <property type="protein sequence ID" value="EAU55951.1"/>
    <property type="molecule type" value="Genomic_DNA"/>
</dbReference>
<name>Q0F3J0_9PROT</name>
<reference evidence="4 5" key="1">
    <citation type="submission" date="2006-09" db="EMBL/GenBank/DDBJ databases">
        <authorList>
            <person name="Emerson D."/>
            <person name="Ferriera S."/>
            <person name="Johnson J."/>
            <person name="Kravitz S."/>
            <person name="Halpern A."/>
            <person name="Remington K."/>
            <person name="Beeson K."/>
            <person name="Tran B."/>
            <person name="Rogers Y.-H."/>
            <person name="Friedman R."/>
            <person name="Venter J.C."/>
        </authorList>
    </citation>
    <scope>NUCLEOTIDE SEQUENCE [LARGE SCALE GENOMIC DNA]</scope>
    <source>
        <strain evidence="4 5">PV-1</strain>
    </source>
</reference>
<organism evidence="4 5">
    <name type="scientific">Mariprofundus ferrooxydans PV-1</name>
    <dbReference type="NCBI Taxonomy" id="314345"/>
    <lineage>
        <taxon>Bacteria</taxon>
        <taxon>Pseudomonadati</taxon>
        <taxon>Pseudomonadota</taxon>
        <taxon>Candidatius Mariprofundia</taxon>
        <taxon>Mariprofundales</taxon>
        <taxon>Mariprofundaceae</taxon>
        <taxon>Mariprofundus</taxon>
    </lineage>
</organism>
<comment type="caution">
    <text evidence="4">The sequence shown here is derived from an EMBL/GenBank/DDBJ whole genome shotgun (WGS) entry which is preliminary data.</text>
</comment>
<evidence type="ECO:0000313" key="5">
    <source>
        <dbReference type="Proteomes" id="UP000005297"/>
    </source>
</evidence>
<dbReference type="HOGENOM" id="CLU_000445_69_8_0"/>
<dbReference type="RefSeq" id="WP_009851097.1">
    <property type="nucleotide sequence ID" value="NZ_DS022295.1"/>
</dbReference>
<keyword evidence="5" id="KW-1185">Reference proteome</keyword>
<proteinExistence type="predicted"/>
<dbReference type="SUPFAM" id="SSF52172">
    <property type="entry name" value="CheY-like"/>
    <property type="match status" value="1"/>
</dbReference>
<dbReference type="OrthoDB" id="5296764at2"/>
<protein>
    <submittedName>
        <fullName evidence="4">Helix-turn-helix, Fis-type</fullName>
    </submittedName>
</protein>
<dbReference type="Proteomes" id="UP000005297">
    <property type="component" value="Unassembled WGS sequence"/>
</dbReference>
<evidence type="ECO:0000313" key="4">
    <source>
        <dbReference type="EMBL" id="EAU55951.1"/>
    </source>
</evidence>
<feature type="modified residue" description="4-aspartylphosphate" evidence="2">
    <location>
        <position position="54"/>
    </location>
</feature>
<evidence type="ECO:0000256" key="1">
    <source>
        <dbReference type="ARBA" id="ARBA00022553"/>
    </source>
</evidence>
<dbReference type="InterPro" id="IPR011006">
    <property type="entry name" value="CheY-like_superfamily"/>
</dbReference>
<evidence type="ECO:0000259" key="3">
    <source>
        <dbReference type="PROSITE" id="PS50110"/>
    </source>
</evidence>
<dbReference type="PROSITE" id="PS50110">
    <property type="entry name" value="RESPONSE_REGULATORY"/>
    <property type="match status" value="1"/>
</dbReference>
<dbReference type="SMART" id="SM00448">
    <property type="entry name" value="REC"/>
    <property type="match status" value="1"/>
</dbReference>
<gene>
    <name evidence="4" type="ORF">SPV1_04003</name>
</gene>
<dbReference type="AlphaFoldDB" id="Q0F3J0"/>
<feature type="domain" description="Response regulatory" evidence="3">
    <location>
        <begin position="3"/>
        <end position="120"/>
    </location>
</feature>
<dbReference type="PANTHER" id="PTHR44591:SF3">
    <property type="entry name" value="RESPONSE REGULATORY DOMAIN-CONTAINING PROTEIN"/>
    <property type="match status" value="1"/>
</dbReference>
<sequence>MKRILVIEDQTSIREIVSDLLREFELADTVAEADSIEQARQLLADACWDAIITDMSLSDGNILDLIESMQLQGYAFPPILLMSGFLYGESELRARKTGIRHILSKPFVPSKLIDCVQLMLESGRHAK</sequence>
<evidence type="ECO:0000256" key="2">
    <source>
        <dbReference type="PROSITE-ProRule" id="PRU00169"/>
    </source>
</evidence>
<accession>Q0F3J0</accession>
<dbReference type="Pfam" id="PF00072">
    <property type="entry name" value="Response_reg"/>
    <property type="match status" value="1"/>
</dbReference>
<keyword evidence="1 2" id="KW-0597">Phosphoprotein</keyword>
<dbReference type="PANTHER" id="PTHR44591">
    <property type="entry name" value="STRESS RESPONSE REGULATOR PROTEIN 1"/>
    <property type="match status" value="1"/>
</dbReference>